<organism evidence="2 3">
    <name type="scientific">Limimaricola cinnabarinus</name>
    <dbReference type="NCBI Taxonomy" id="1125964"/>
    <lineage>
        <taxon>Bacteria</taxon>
        <taxon>Pseudomonadati</taxon>
        <taxon>Pseudomonadota</taxon>
        <taxon>Alphaproteobacteria</taxon>
        <taxon>Rhodobacterales</taxon>
        <taxon>Paracoccaceae</taxon>
        <taxon>Limimaricola</taxon>
    </lineage>
</organism>
<feature type="region of interest" description="Disordered" evidence="1">
    <location>
        <begin position="117"/>
        <end position="140"/>
    </location>
</feature>
<gene>
    <name evidence="2" type="ORF">CJ301_07980</name>
</gene>
<keyword evidence="3" id="KW-1185">Reference proteome</keyword>
<dbReference type="Proteomes" id="UP000221860">
    <property type="component" value="Unassembled WGS sequence"/>
</dbReference>
<sequence length="140" mass="14831">MSETSSEARADGVMEDIAALTALLDREVAAIGSGDLSGVAARLDEKSRLGARLEAQTAWIEAALGQGDEAASKLRDSLADLSVLIARDAAMLERMRETTASVARDLERLRARHGLGGLYGANGHRNPKDTLSRAPMDKSV</sequence>
<dbReference type="EMBL" id="NQWH01000010">
    <property type="protein sequence ID" value="PHP27917.1"/>
    <property type="molecule type" value="Genomic_DNA"/>
</dbReference>
<dbReference type="AlphaFoldDB" id="A0A2G1MGV3"/>
<reference evidence="2 3" key="1">
    <citation type="submission" date="2017-08" db="EMBL/GenBank/DDBJ databases">
        <title>Draft Genome Sequence of Loktanella cinnabarina Strain XM1, Isolated from Coastal Surface Water.</title>
        <authorList>
            <person name="Ma R."/>
            <person name="Wang J."/>
            <person name="Wang Q."/>
            <person name="Ma Z."/>
            <person name="Li J."/>
            <person name="Chen L."/>
        </authorList>
    </citation>
    <scope>NUCLEOTIDE SEQUENCE [LARGE SCALE GENOMIC DNA]</scope>
    <source>
        <strain evidence="2 3">XM1</strain>
    </source>
</reference>
<evidence type="ECO:0000313" key="2">
    <source>
        <dbReference type="EMBL" id="PHP27917.1"/>
    </source>
</evidence>
<comment type="caution">
    <text evidence="2">The sequence shown here is derived from an EMBL/GenBank/DDBJ whole genome shotgun (WGS) entry which is preliminary data.</text>
</comment>
<evidence type="ECO:0000256" key="1">
    <source>
        <dbReference type="SAM" id="MobiDB-lite"/>
    </source>
</evidence>
<proteinExistence type="predicted"/>
<evidence type="ECO:0008006" key="4">
    <source>
        <dbReference type="Google" id="ProtNLM"/>
    </source>
</evidence>
<dbReference type="OrthoDB" id="7866198at2"/>
<feature type="compositionally biased region" description="Basic and acidic residues" evidence="1">
    <location>
        <begin position="126"/>
        <end position="140"/>
    </location>
</feature>
<evidence type="ECO:0000313" key="3">
    <source>
        <dbReference type="Proteomes" id="UP000221860"/>
    </source>
</evidence>
<accession>A0A2G1MGV3</accession>
<protein>
    <recommendedName>
        <fullName evidence="4">Flagellar biosynthesis protein FlgN</fullName>
    </recommendedName>
</protein>
<name>A0A2G1MGV3_9RHOB</name>
<dbReference type="RefSeq" id="WP_099276117.1">
    <property type="nucleotide sequence ID" value="NZ_KZ304956.1"/>
</dbReference>